<reference evidence="3 4" key="1">
    <citation type="submission" date="2023-08" db="EMBL/GenBank/DDBJ databases">
        <title>Black Yeasts Isolated from many extreme environments.</title>
        <authorList>
            <person name="Coleine C."/>
            <person name="Stajich J.E."/>
            <person name="Selbmann L."/>
        </authorList>
    </citation>
    <scope>NUCLEOTIDE SEQUENCE [LARGE SCALE GENOMIC DNA]</scope>
    <source>
        <strain evidence="3 4">CCFEE 5792</strain>
    </source>
</reference>
<dbReference type="GO" id="GO:0003700">
    <property type="term" value="F:DNA-binding transcription factor activity"/>
    <property type="evidence" value="ECO:0007669"/>
    <property type="project" value="InterPro"/>
</dbReference>
<feature type="region of interest" description="Disordered" evidence="2">
    <location>
        <begin position="82"/>
        <end position="103"/>
    </location>
</feature>
<name>A0AAV9MVJ9_9EURO</name>
<dbReference type="RefSeq" id="XP_064701278.1">
    <property type="nucleotide sequence ID" value="XM_064852571.1"/>
</dbReference>
<keyword evidence="1" id="KW-0539">Nucleus</keyword>
<keyword evidence="4" id="KW-1185">Reference proteome</keyword>
<organism evidence="3 4">
    <name type="scientific">Exophiala bonariae</name>
    <dbReference type="NCBI Taxonomy" id="1690606"/>
    <lineage>
        <taxon>Eukaryota</taxon>
        <taxon>Fungi</taxon>
        <taxon>Dikarya</taxon>
        <taxon>Ascomycota</taxon>
        <taxon>Pezizomycotina</taxon>
        <taxon>Eurotiomycetes</taxon>
        <taxon>Chaetothyriomycetidae</taxon>
        <taxon>Chaetothyriales</taxon>
        <taxon>Herpotrichiellaceae</taxon>
        <taxon>Exophiala</taxon>
    </lineage>
</organism>
<evidence type="ECO:0000256" key="1">
    <source>
        <dbReference type="ARBA" id="ARBA00023242"/>
    </source>
</evidence>
<dbReference type="EMBL" id="JAVRRD010000035">
    <property type="protein sequence ID" value="KAK5045660.1"/>
    <property type="molecule type" value="Genomic_DNA"/>
</dbReference>
<evidence type="ECO:0000313" key="3">
    <source>
        <dbReference type="EMBL" id="KAK5045660.1"/>
    </source>
</evidence>
<evidence type="ECO:0008006" key="5">
    <source>
        <dbReference type="Google" id="ProtNLM"/>
    </source>
</evidence>
<evidence type="ECO:0000313" key="4">
    <source>
        <dbReference type="Proteomes" id="UP001358417"/>
    </source>
</evidence>
<sequence length="631" mass="70013">MSTRLIRLEALIDSSSSTHQVRTYGGQGRRTTTDGTAIHRTNFHAAEVPKDGRSAIAMHEVDSVTMPDSILGRSDFDSVLEHPGPRSVAATNFESEGSRFEPSHDQIPSVIIDAAYFQSESTTTTTTTLNPPSVTMTGSTPALEESSNLFSNEMSNRAYFGPRSFLSIASQPGIEWLESKVQYPAMRESLHRFARTVNMLFKENAGSVLAAKCPTAEPAEAVAWSYVRAFFEVSLEAAIGIIDHYWFYTTLTEHFRRPRPDDEDPSWFALRYTVYAFGCRISKSKNEPYSHAAEKSVALFENALSVQLDIMHRRSTIISVRALSLMAIDDDEISCDAPKLSTSISDISTPFTTISVLLSQIQSQAYRRLSSARARRQPTEKLVRAVSELNTDVDSFKRSVKHIIPFDDAIEDVQLPPNMTRCQLMVVYFLYYSVLTDIHSSLLVPWFSFTDSGQFDAFRAQVESSCRIVAETARNVILCSRLIRLKPNTPVLLALYAPFRASIMLLIHILSNPGAPTAQSDLVLMSIGSGFAHRLNFETGGAFNWPFIEEWAASASAAVHRARPSDAILTAQIREPSTTAVDSSGADVGAEGESNTVNLDENQYFQEVCPIRNSYNFQLLQPMRMCLIGQG</sequence>
<gene>
    <name evidence="3" type="ORF">LTR84_009029</name>
</gene>
<dbReference type="GeneID" id="89977190"/>
<accession>A0AAV9MVJ9</accession>
<dbReference type="PANTHER" id="PTHR46910:SF25">
    <property type="entry name" value="ABC-TRANSPORTER-REGULATING TRANSCRIPTION FACTOR"/>
    <property type="match status" value="1"/>
</dbReference>
<proteinExistence type="predicted"/>
<evidence type="ECO:0000256" key="2">
    <source>
        <dbReference type="SAM" id="MobiDB-lite"/>
    </source>
</evidence>
<comment type="caution">
    <text evidence="3">The sequence shown here is derived from an EMBL/GenBank/DDBJ whole genome shotgun (WGS) entry which is preliminary data.</text>
</comment>
<dbReference type="AlphaFoldDB" id="A0AAV9MVJ9"/>
<feature type="region of interest" description="Disordered" evidence="2">
    <location>
        <begin position="122"/>
        <end position="141"/>
    </location>
</feature>
<feature type="compositionally biased region" description="Polar residues" evidence="2">
    <location>
        <begin position="129"/>
        <end position="141"/>
    </location>
</feature>
<dbReference type="PANTHER" id="PTHR46910">
    <property type="entry name" value="TRANSCRIPTION FACTOR PDR1"/>
    <property type="match status" value="1"/>
</dbReference>
<dbReference type="InterPro" id="IPR050987">
    <property type="entry name" value="AtrR-like"/>
</dbReference>
<protein>
    <recommendedName>
        <fullName evidence="5">Transcription factor domain-containing protein</fullName>
    </recommendedName>
</protein>
<dbReference type="CDD" id="cd12148">
    <property type="entry name" value="fungal_TF_MHR"/>
    <property type="match status" value="1"/>
</dbReference>
<dbReference type="Proteomes" id="UP001358417">
    <property type="component" value="Unassembled WGS sequence"/>
</dbReference>